<feature type="domain" description="Thiamine pyrophosphate enzyme TPP-binding" evidence="1">
    <location>
        <begin position="73"/>
        <end position="147"/>
    </location>
</feature>
<dbReference type="Gene3D" id="3.40.50.970">
    <property type="match status" value="1"/>
</dbReference>
<name>A0A8J6TI42_9BACT</name>
<accession>A0A8J6TI42</accession>
<sequence>MTAMAIPKPEERTIKRPVANCAGCGATKVSMALKEGLKRYNKQNKTKFKLIYVADRGCGNLQGWHEYGIVDAIFNMGMAPMVALGARYSSGGVENGYIVVCASGDGAYNFNINGMKIAAQDLPSMYIIYDNYAIRMTGGQIGLVNEYAVEGKALGFDTYFINPYRYEENAEVFKDLIGEYLKKKAIMVVADGTCARDLKGQLRAQGVKLGTFSRKEDCKNLVYLKKREEIAKKNPQKAKEMPPFKCRLCAIILRCQALAENDPSRCFGCGTCAHFGCEYLTCAGPNLAMVTAHPKKYIEVLTGRQGDH</sequence>
<evidence type="ECO:0000259" key="1">
    <source>
        <dbReference type="Pfam" id="PF02775"/>
    </source>
</evidence>
<dbReference type="AlphaFoldDB" id="A0A8J6TI42"/>
<dbReference type="Proteomes" id="UP000603434">
    <property type="component" value="Unassembled WGS sequence"/>
</dbReference>
<dbReference type="GO" id="GO:0003824">
    <property type="term" value="F:catalytic activity"/>
    <property type="evidence" value="ECO:0007669"/>
    <property type="project" value="InterPro"/>
</dbReference>
<gene>
    <name evidence="2" type="ORF">H8E23_04335</name>
</gene>
<dbReference type="InterPro" id="IPR029061">
    <property type="entry name" value="THDP-binding"/>
</dbReference>
<organism evidence="2 3">
    <name type="scientific">Candidatus Desulfatibia profunda</name>
    <dbReference type="NCBI Taxonomy" id="2841695"/>
    <lineage>
        <taxon>Bacteria</taxon>
        <taxon>Pseudomonadati</taxon>
        <taxon>Thermodesulfobacteriota</taxon>
        <taxon>Desulfobacteria</taxon>
        <taxon>Desulfobacterales</taxon>
        <taxon>Desulfobacterales incertae sedis</taxon>
        <taxon>Candidatus Desulfatibia</taxon>
    </lineage>
</organism>
<dbReference type="EMBL" id="JACNJH010000098">
    <property type="protein sequence ID" value="MBC8360607.1"/>
    <property type="molecule type" value="Genomic_DNA"/>
</dbReference>
<evidence type="ECO:0000313" key="3">
    <source>
        <dbReference type="Proteomes" id="UP000603434"/>
    </source>
</evidence>
<dbReference type="GO" id="GO:0030976">
    <property type="term" value="F:thiamine pyrophosphate binding"/>
    <property type="evidence" value="ECO:0007669"/>
    <property type="project" value="InterPro"/>
</dbReference>
<dbReference type="InterPro" id="IPR011766">
    <property type="entry name" value="TPP_enzyme_TPP-bd"/>
</dbReference>
<dbReference type="Pfam" id="PF02775">
    <property type="entry name" value="TPP_enzyme_C"/>
    <property type="match status" value="1"/>
</dbReference>
<evidence type="ECO:0000313" key="2">
    <source>
        <dbReference type="EMBL" id="MBC8360607.1"/>
    </source>
</evidence>
<comment type="caution">
    <text evidence="2">The sequence shown here is derived from an EMBL/GenBank/DDBJ whole genome shotgun (WGS) entry which is preliminary data.</text>
</comment>
<dbReference type="SUPFAM" id="SSF52518">
    <property type="entry name" value="Thiamin diphosphate-binding fold (THDP-binding)"/>
    <property type="match status" value="1"/>
</dbReference>
<dbReference type="GO" id="GO:0044281">
    <property type="term" value="P:small molecule metabolic process"/>
    <property type="evidence" value="ECO:0007669"/>
    <property type="project" value="UniProtKB-ARBA"/>
</dbReference>
<reference evidence="2 3" key="1">
    <citation type="submission" date="2020-08" db="EMBL/GenBank/DDBJ databases">
        <title>Bridging the membrane lipid divide: bacteria of the FCB group superphylum have the potential to synthesize archaeal ether lipids.</title>
        <authorList>
            <person name="Villanueva L."/>
            <person name="Von Meijenfeldt F.A.B."/>
            <person name="Westbye A.B."/>
            <person name="Yadav S."/>
            <person name="Hopmans E.C."/>
            <person name="Dutilh B.E."/>
            <person name="Sinninghe Damste J.S."/>
        </authorList>
    </citation>
    <scope>NUCLEOTIDE SEQUENCE [LARGE SCALE GENOMIC DNA]</scope>
    <source>
        <strain evidence="2">NIOZ-UU30</strain>
    </source>
</reference>
<protein>
    <recommendedName>
        <fullName evidence="1">Thiamine pyrophosphate enzyme TPP-binding domain-containing protein</fullName>
    </recommendedName>
</protein>
<proteinExistence type="predicted"/>